<reference evidence="2" key="1">
    <citation type="journal article" date="2023" name="Int. J. Syst. Evol. Microbiol.">
        <title>&lt;i&gt;Holtiella tumoricola&lt;/i&gt; gen. nov. sp. nov., isolated from a human clinical sample.</title>
        <authorList>
            <person name="Allen-Vercoe E."/>
            <person name="Daigneault M.C."/>
            <person name="Vancuren S.J."/>
            <person name="Cochrane K."/>
            <person name="O'Neal L.L."/>
            <person name="Sankaranarayanan K."/>
            <person name="Lawson P.A."/>
        </authorList>
    </citation>
    <scope>NUCLEOTIDE SEQUENCE</scope>
    <source>
        <strain evidence="2">CC70A</strain>
    </source>
</reference>
<dbReference type="InterPro" id="IPR024984">
    <property type="entry name" value="DUF3888"/>
</dbReference>
<sequence length="153" mass="17209">MKKLNVLLFILLLCCSTFVFASSAPADTKAGIPYPYTPAEGSIEELYKDMLVTTLDPVISAEIEKQYGMPLLYGLYDVDFLHIDREAYRGFSFILKVRVKPFVGPHNTIGIDEITLSITPAGIKVENFAHKKSFEVPDYKKDNYPNLKMPPIS</sequence>
<evidence type="ECO:0000313" key="3">
    <source>
        <dbReference type="Proteomes" id="UP001169242"/>
    </source>
</evidence>
<name>A0AA42DQ07_9FIRM</name>
<dbReference type="RefSeq" id="WP_271012977.1">
    <property type="nucleotide sequence ID" value="NZ_JAQIFT010000059.1"/>
</dbReference>
<keyword evidence="1" id="KW-0732">Signal</keyword>
<feature type="chain" id="PRO_5041376170" evidence="1">
    <location>
        <begin position="22"/>
        <end position="153"/>
    </location>
</feature>
<comment type="caution">
    <text evidence="2">The sequence shown here is derived from an EMBL/GenBank/DDBJ whole genome shotgun (WGS) entry which is preliminary data.</text>
</comment>
<accession>A0AA42DQ07</accession>
<evidence type="ECO:0000313" key="2">
    <source>
        <dbReference type="EMBL" id="MDA3733043.1"/>
    </source>
</evidence>
<feature type="signal peptide" evidence="1">
    <location>
        <begin position="1"/>
        <end position="21"/>
    </location>
</feature>
<evidence type="ECO:0000256" key="1">
    <source>
        <dbReference type="SAM" id="SignalP"/>
    </source>
</evidence>
<keyword evidence="3" id="KW-1185">Reference proteome</keyword>
<organism evidence="2 3">
    <name type="scientific">Holtiella tumoricola</name>
    <dbReference type="NCBI Taxonomy" id="3018743"/>
    <lineage>
        <taxon>Bacteria</taxon>
        <taxon>Bacillati</taxon>
        <taxon>Bacillota</taxon>
        <taxon>Clostridia</taxon>
        <taxon>Lachnospirales</taxon>
        <taxon>Cellulosilyticaceae</taxon>
        <taxon>Holtiella</taxon>
    </lineage>
</organism>
<gene>
    <name evidence="2" type="ORF">PBV87_16325</name>
</gene>
<proteinExistence type="predicted"/>
<dbReference type="EMBL" id="JAQIFT010000059">
    <property type="protein sequence ID" value="MDA3733043.1"/>
    <property type="molecule type" value="Genomic_DNA"/>
</dbReference>
<dbReference type="Pfam" id="PF13027">
    <property type="entry name" value="DUF3888"/>
    <property type="match status" value="1"/>
</dbReference>
<dbReference type="AlphaFoldDB" id="A0AA42DQ07"/>
<dbReference type="Proteomes" id="UP001169242">
    <property type="component" value="Unassembled WGS sequence"/>
</dbReference>
<protein>
    <submittedName>
        <fullName evidence="2">DUF3888 domain-containing protein</fullName>
    </submittedName>
</protein>